<evidence type="ECO:0000256" key="4">
    <source>
        <dbReference type="ARBA" id="ARBA00023242"/>
    </source>
</evidence>
<evidence type="ECO:0000256" key="2">
    <source>
        <dbReference type="ARBA" id="ARBA00022833"/>
    </source>
</evidence>
<keyword evidence="1 5" id="KW-0479">Metal-binding</keyword>
<keyword evidence="3 5" id="KW-0238">DNA-binding</keyword>
<dbReference type="InterPro" id="IPR001275">
    <property type="entry name" value="DM_DNA-bd"/>
</dbReference>
<sequence>MEDKAPDADEITFKTNSNSPSSSTSAGKQCETAFQEKAKKGRTPYCATCRVHNVQSILRGHKRDCRFKNCVCDQCQNVQERRRVMSKDISSKRKHQQEYDKAKAEGIDLEPKPLIEEAPINEQVTKNTDINNTLKKLEHCAIQLLDSLWIQQILNMETLTKVLIVEFRNLTIEQLNNKIHTGKYKNIALIKMSNTLI</sequence>
<dbReference type="AlphaFoldDB" id="A0A443ST45"/>
<dbReference type="InterPro" id="IPR026607">
    <property type="entry name" value="DMRT"/>
</dbReference>
<feature type="region of interest" description="Disordered" evidence="6">
    <location>
        <begin position="1"/>
        <end position="28"/>
    </location>
</feature>
<accession>A0A443ST45</accession>
<keyword evidence="9" id="KW-1185">Reference proteome</keyword>
<dbReference type="VEuPathDB" id="VectorBase:LDEU001333"/>
<name>A0A443ST45_9ACAR</name>
<keyword evidence="4 5" id="KW-0539">Nucleus</keyword>
<dbReference type="PANTHER" id="PTHR12322:SF53">
    <property type="entry name" value="DOUBLESEX-MAB RELATED 11E"/>
    <property type="match status" value="1"/>
</dbReference>
<feature type="DNA-binding region" description="DM" evidence="5">
    <location>
        <begin position="46"/>
        <end position="93"/>
    </location>
</feature>
<dbReference type="Proteomes" id="UP000288716">
    <property type="component" value="Unassembled WGS sequence"/>
</dbReference>
<keyword evidence="2 5" id="KW-0862">Zinc</keyword>
<evidence type="ECO:0000259" key="7">
    <source>
        <dbReference type="PROSITE" id="PS50809"/>
    </source>
</evidence>
<dbReference type="Gene3D" id="4.10.1040.10">
    <property type="entry name" value="DM DNA-binding domain"/>
    <property type="match status" value="1"/>
</dbReference>
<evidence type="ECO:0000256" key="3">
    <source>
        <dbReference type="ARBA" id="ARBA00023125"/>
    </source>
</evidence>
<dbReference type="GO" id="GO:0046872">
    <property type="term" value="F:metal ion binding"/>
    <property type="evidence" value="ECO:0007669"/>
    <property type="project" value="UniProtKB-KW"/>
</dbReference>
<dbReference type="GO" id="GO:0000981">
    <property type="term" value="F:DNA-binding transcription factor activity, RNA polymerase II-specific"/>
    <property type="evidence" value="ECO:0007669"/>
    <property type="project" value="TreeGrafter"/>
</dbReference>
<organism evidence="8 9">
    <name type="scientific">Leptotrombidium deliense</name>
    <dbReference type="NCBI Taxonomy" id="299467"/>
    <lineage>
        <taxon>Eukaryota</taxon>
        <taxon>Metazoa</taxon>
        <taxon>Ecdysozoa</taxon>
        <taxon>Arthropoda</taxon>
        <taxon>Chelicerata</taxon>
        <taxon>Arachnida</taxon>
        <taxon>Acari</taxon>
        <taxon>Acariformes</taxon>
        <taxon>Trombidiformes</taxon>
        <taxon>Prostigmata</taxon>
        <taxon>Anystina</taxon>
        <taxon>Parasitengona</taxon>
        <taxon>Trombiculoidea</taxon>
        <taxon>Trombiculidae</taxon>
        <taxon>Leptotrombidium</taxon>
    </lineage>
</organism>
<dbReference type="SUPFAM" id="SSF82927">
    <property type="entry name" value="Cysteine-rich DNA binding domain, (DM domain)"/>
    <property type="match status" value="1"/>
</dbReference>
<dbReference type="PROSITE" id="PS50809">
    <property type="entry name" value="DM_2"/>
    <property type="match status" value="1"/>
</dbReference>
<protein>
    <submittedName>
        <fullName evidence="8">Doublesex and mab-3 related transcription factor-like protein</fullName>
    </submittedName>
</protein>
<evidence type="ECO:0000256" key="1">
    <source>
        <dbReference type="ARBA" id="ARBA00022723"/>
    </source>
</evidence>
<dbReference type="PROSITE" id="PS40000">
    <property type="entry name" value="DM_1"/>
    <property type="match status" value="1"/>
</dbReference>
<dbReference type="GO" id="GO:0000978">
    <property type="term" value="F:RNA polymerase II cis-regulatory region sequence-specific DNA binding"/>
    <property type="evidence" value="ECO:0007669"/>
    <property type="project" value="TreeGrafter"/>
</dbReference>
<dbReference type="STRING" id="299467.A0A443ST45"/>
<dbReference type="SMART" id="SM00301">
    <property type="entry name" value="DM"/>
    <property type="match status" value="1"/>
</dbReference>
<dbReference type="Pfam" id="PF00751">
    <property type="entry name" value="DM"/>
    <property type="match status" value="1"/>
</dbReference>
<dbReference type="GO" id="GO:0005634">
    <property type="term" value="C:nucleus"/>
    <property type="evidence" value="ECO:0007669"/>
    <property type="project" value="UniProtKB-SubCell"/>
</dbReference>
<evidence type="ECO:0000313" key="9">
    <source>
        <dbReference type="Proteomes" id="UP000288716"/>
    </source>
</evidence>
<comment type="subcellular location">
    <subcellularLocation>
        <location evidence="5">Nucleus</location>
    </subcellularLocation>
</comment>
<dbReference type="EMBL" id="NCKV01000405">
    <property type="protein sequence ID" value="RWS30709.1"/>
    <property type="molecule type" value="Genomic_DNA"/>
</dbReference>
<proteinExistence type="predicted"/>
<gene>
    <name evidence="8" type="ORF">B4U80_00043</name>
</gene>
<dbReference type="OrthoDB" id="6162476at2759"/>
<reference evidence="8 9" key="1">
    <citation type="journal article" date="2018" name="Gigascience">
        <title>Genomes of trombidid mites reveal novel predicted allergens and laterally-transferred genes associated with secondary metabolism.</title>
        <authorList>
            <person name="Dong X."/>
            <person name="Chaisiri K."/>
            <person name="Xia D."/>
            <person name="Armstrong S.D."/>
            <person name="Fang Y."/>
            <person name="Donnelly M.J."/>
            <person name="Kadowaki T."/>
            <person name="McGarry J.W."/>
            <person name="Darby A.C."/>
            <person name="Makepeace B.L."/>
        </authorList>
    </citation>
    <scope>NUCLEOTIDE SEQUENCE [LARGE SCALE GENOMIC DNA]</scope>
    <source>
        <strain evidence="8">UoL-UT</strain>
    </source>
</reference>
<evidence type="ECO:0000256" key="6">
    <source>
        <dbReference type="SAM" id="MobiDB-lite"/>
    </source>
</evidence>
<evidence type="ECO:0000256" key="5">
    <source>
        <dbReference type="PROSITE-ProRule" id="PRU00070"/>
    </source>
</evidence>
<evidence type="ECO:0000313" key="8">
    <source>
        <dbReference type="EMBL" id="RWS30709.1"/>
    </source>
</evidence>
<comment type="caution">
    <text evidence="8">The sequence shown here is derived from an EMBL/GenBank/DDBJ whole genome shotgun (WGS) entry which is preliminary data.</text>
</comment>
<feature type="domain" description="DM" evidence="7">
    <location>
        <begin position="46"/>
        <end position="93"/>
    </location>
</feature>
<dbReference type="InterPro" id="IPR036407">
    <property type="entry name" value="DM_DNA-bd_sf"/>
</dbReference>
<feature type="compositionally biased region" description="Low complexity" evidence="6">
    <location>
        <begin position="15"/>
        <end position="25"/>
    </location>
</feature>
<dbReference type="PANTHER" id="PTHR12322">
    <property type="entry name" value="DOUBLESEX AND MAB-3 RELATED TRANSCRIPTION FACTOR DMRT"/>
    <property type="match status" value="1"/>
</dbReference>
<dbReference type="GO" id="GO:0007548">
    <property type="term" value="P:sex differentiation"/>
    <property type="evidence" value="ECO:0007669"/>
    <property type="project" value="TreeGrafter"/>
</dbReference>